<feature type="domain" description="Phage shock protein PspC N-terminal" evidence="8">
    <location>
        <begin position="93"/>
        <end position="149"/>
    </location>
</feature>
<keyword evidence="5 7" id="KW-0472">Membrane</keyword>
<feature type="transmembrane region" description="Helical" evidence="7">
    <location>
        <begin position="119"/>
        <end position="145"/>
    </location>
</feature>
<feature type="transmembrane region" description="Helical" evidence="7">
    <location>
        <begin position="188"/>
        <end position="206"/>
    </location>
</feature>
<feature type="transmembrane region" description="Helical" evidence="7">
    <location>
        <begin position="263"/>
        <end position="287"/>
    </location>
</feature>
<comment type="subcellular location">
    <subcellularLocation>
        <location evidence="1">Cell membrane</location>
        <topology evidence="1">Single-pass membrane protein</topology>
    </subcellularLocation>
</comment>
<accession>A0A5B1M2X1</accession>
<dbReference type="InterPro" id="IPR052027">
    <property type="entry name" value="PspC"/>
</dbReference>
<dbReference type="PANTHER" id="PTHR33885">
    <property type="entry name" value="PHAGE SHOCK PROTEIN C"/>
    <property type="match status" value="1"/>
</dbReference>
<feature type="region of interest" description="Disordered" evidence="6">
    <location>
        <begin position="1"/>
        <end position="96"/>
    </location>
</feature>
<dbReference type="PANTHER" id="PTHR33885:SF3">
    <property type="entry name" value="PHAGE SHOCK PROTEIN C"/>
    <property type="match status" value="1"/>
</dbReference>
<evidence type="ECO:0000256" key="7">
    <source>
        <dbReference type="SAM" id="Phobius"/>
    </source>
</evidence>
<evidence type="ECO:0000313" key="9">
    <source>
        <dbReference type="EMBL" id="KAA1427263.1"/>
    </source>
</evidence>
<dbReference type="InterPro" id="IPR007168">
    <property type="entry name" value="Phageshock_PspC_N"/>
</dbReference>
<keyword evidence="4 7" id="KW-1133">Transmembrane helix</keyword>
<name>A0A5B1M2X1_9ACTN</name>
<dbReference type="EMBL" id="VUJW01000003">
    <property type="protein sequence ID" value="KAA1427263.1"/>
    <property type="molecule type" value="Genomic_DNA"/>
</dbReference>
<evidence type="ECO:0000313" key="10">
    <source>
        <dbReference type="Proteomes" id="UP000324351"/>
    </source>
</evidence>
<dbReference type="Proteomes" id="UP000324351">
    <property type="component" value="Unassembled WGS sequence"/>
</dbReference>
<evidence type="ECO:0000256" key="2">
    <source>
        <dbReference type="ARBA" id="ARBA00022475"/>
    </source>
</evidence>
<organism evidence="9 10">
    <name type="scientific">Nocardioides antri</name>
    <dbReference type="NCBI Taxonomy" id="2607659"/>
    <lineage>
        <taxon>Bacteria</taxon>
        <taxon>Bacillati</taxon>
        <taxon>Actinomycetota</taxon>
        <taxon>Actinomycetes</taxon>
        <taxon>Propionibacteriales</taxon>
        <taxon>Nocardioidaceae</taxon>
        <taxon>Nocardioides</taxon>
    </lineage>
</organism>
<feature type="transmembrane region" description="Helical" evidence="7">
    <location>
        <begin position="318"/>
        <end position="336"/>
    </location>
</feature>
<feature type="transmembrane region" description="Helical" evidence="7">
    <location>
        <begin position="293"/>
        <end position="311"/>
    </location>
</feature>
<dbReference type="Pfam" id="PF04024">
    <property type="entry name" value="PspC"/>
    <property type="match status" value="1"/>
</dbReference>
<keyword evidence="10" id="KW-1185">Reference proteome</keyword>
<dbReference type="AlphaFoldDB" id="A0A5B1M2X1"/>
<evidence type="ECO:0000256" key="4">
    <source>
        <dbReference type="ARBA" id="ARBA00022989"/>
    </source>
</evidence>
<protein>
    <submittedName>
        <fullName evidence="9">PspC domain-containing protein</fullName>
    </submittedName>
</protein>
<sequence>MVPNDPVMVHPSSHSAVARSSGMNPEPTPRPAPTRCGKIQGSPRWCAHARRPSLSGMTTTPPEAPSGSHEPSPEAPPSRGPRVTREEAKDLGRIRRSTTDRKIAGVAAGVARHFDVDPLLVRVAFVLFAIFGGGGILAYAAGWLLIPEEGSDDGVIRVDHRTRTVLLAVVGGVSALSLVGDSLGGWSFPWPLAIMGLVIAAVAAAVKPKPHPGPLPSSGWIPPGTPGQVPGAQTGYGPTYVGYQPDLGPRAPRQPDPRRRGPILFWFTMALAGVGIALVGTLDLAGWDAPASAYPAAVLAACGVMLLVGSVYGRAGGLVFVGLVAAAATLATTVVADVADGQIAGQIDARPTTAAAVEDEYTLGMGEIILDLSDLSQDELEALDGRTIQADVRLGHVLVLVPEDGLEVDVLSSIEGAGESVLFDDRRDSSFDDSYGDAADPDVTLDLEVLFGQIEVRTKEAAR</sequence>
<evidence type="ECO:0000256" key="3">
    <source>
        <dbReference type="ARBA" id="ARBA00022692"/>
    </source>
</evidence>
<reference evidence="9 10" key="2">
    <citation type="submission" date="2019-09" db="EMBL/GenBank/DDBJ databases">
        <authorList>
            <person name="Jin C."/>
        </authorList>
    </citation>
    <scope>NUCLEOTIDE SEQUENCE [LARGE SCALE GENOMIC DNA]</scope>
    <source>
        <strain evidence="9 10">BN140041</strain>
    </source>
</reference>
<evidence type="ECO:0000256" key="1">
    <source>
        <dbReference type="ARBA" id="ARBA00004162"/>
    </source>
</evidence>
<keyword evidence="3 7" id="KW-0812">Transmembrane</keyword>
<evidence type="ECO:0000256" key="6">
    <source>
        <dbReference type="SAM" id="MobiDB-lite"/>
    </source>
</evidence>
<feature type="compositionally biased region" description="Basic and acidic residues" evidence="6">
    <location>
        <begin position="83"/>
        <end position="96"/>
    </location>
</feature>
<evidence type="ECO:0000259" key="8">
    <source>
        <dbReference type="Pfam" id="PF04024"/>
    </source>
</evidence>
<dbReference type="GO" id="GO:0005886">
    <property type="term" value="C:plasma membrane"/>
    <property type="evidence" value="ECO:0007669"/>
    <property type="project" value="UniProtKB-SubCell"/>
</dbReference>
<evidence type="ECO:0000256" key="5">
    <source>
        <dbReference type="ARBA" id="ARBA00023136"/>
    </source>
</evidence>
<gene>
    <name evidence="9" type="ORF">F0U47_07130</name>
</gene>
<keyword evidence="2" id="KW-1003">Cell membrane</keyword>
<proteinExistence type="predicted"/>
<comment type="caution">
    <text evidence="9">The sequence shown here is derived from an EMBL/GenBank/DDBJ whole genome shotgun (WGS) entry which is preliminary data.</text>
</comment>
<reference evidence="9 10" key="1">
    <citation type="submission" date="2019-09" db="EMBL/GenBank/DDBJ databases">
        <title>Nocardioides panacisoli sp. nov., isolated from the soil of a ginseng field.</title>
        <authorList>
            <person name="Cho C."/>
        </authorList>
    </citation>
    <scope>NUCLEOTIDE SEQUENCE [LARGE SCALE GENOMIC DNA]</scope>
    <source>
        <strain evidence="9 10">BN140041</strain>
    </source>
</reference>